<dbReference type="Pfam" id="PF12680">
    <property type="entry name" value="SnoaL_2"/>
    <property type="match status" value="1"/>
</dbReference>
<dbReference type="InterPro" id="IPR032710">
    <property type="entry name" value="NTF2-like_dom_sf"/>
</dbReference>
<dbReference type="InterPro" id="IPR037401">
    <property type="entry name" value="SnoaL-like"/>
</dbReference>
<dbReference type="Gene3D" id="3.10.450.50">
    <property type="match status" value="1"/>
</dbReference>
<evidence type="ECO:0000259" key="1">
    <source>
        <dbReference type="Pfam" id="PF12680"/>
    </source>
</evidence>
<dbReference type="AlphaFoldDB" id="A0A2P8GX93"/>
<organism evidence="2 4">
    <name type="scientific">Labedella gwakjiensis</name>
    <dbReference type="NCBI Taxonomy" id="390269"/>
    <lineage>
        <taxon>Bacteria</taxon>
        <taxon>Bacillati</taxon>
        <taxon>Actinomycetota</taxon>
        <taxon>Actinomycetes</taxon>
        <taxon>Micrococcales</taxon>
        <taxon>Microbacteriaceae</taxon>
        <taxon>Labedella</taxon>
    </lineage>
</organism>
<dbReference type="SUPFAM" id="SSF54427">
    <property type="entry name" value="NTF2-like"/>
    <property type="match status" value="1"/>
</dbReference>
<dbReference type="OrthoDB" id="8684708at2"/>
<accession>A0A2P8GX93</accession>
<sequence length="112" mass="11986">MTTTTHLSPSVSSYLHLASADDKTPAAELFTVDAVVRDNDDVRTGRDAIRAWLAGSASEYTYTSTLLTAEESDGVARLSMLLEGDFPGGRVTLNYRFELDADGLIGALTISV</sequence>
<dbReference type="Proteomes" id="UP000241203">
    <property type="component" value="Unassembled WGS sequence"/>
</dbReference>
<dbReference type="EMBL" id="PYAU01000001">
    <property type="protein sequence ID" value="PSL38575.1"/>
    <property type="molecule type" value="Genomic_DNA"/>
</dbReference>
<name>A0A2P8GX93_9MICO</name>
<comment type="caution">
    <text evidence="2">The sequence shown here is derived from an EMBL/GenBank/DDBJ whole genome shotgun (WGS) entry which is preliminary data.</text>
</comment>
<keyword evidence="5" id="KW-1185">Reference proteome</keyword>
<evidence type="ECO:0000313" key="4">
    <source>
        <dbReference type="Proteomes" id="UP000241203"/>
    </source>
</evidence>
<proteinExistence type="predicted"/>
<dbReference type="Proteomes" id="UP000268291">
    <property type="component" value="Unassembled WGS sequence"/>
</dbReference>
<dbReference type="RefSeq" id="WP_106563572.1">
    <property type="nucleotide sequence ID" value="NZ_PYAU01000001.1"/>
</dbReference>
<protein>
    <submittedName>
        <fullName evidence="3">Nuclear transport factor 2 family protein</fullName>
    </submittedName>
    <submittedName>
        <fullName evidence="2">SnoaL-like protein</fullName>
    </submittedName>
</protein>
<feature type="domain" description="SnoaL-like" evidence="1">
    <location>
        <begin position="13"/>
        <end position="95"/>
    </location>
</feature>
<evidence type="ECO:0000313" key="3">
    <source>
        <dbReference type="EMBL" id="RUQ86919.1"/>
    </source>
</evidence>
<evidence type="ECO:0000313" key="5">
    <source>
        <dbReference type="Proteomes" id="UP000268291"/>
    </source>
</evidence>
<dbReference type="EMBL" id="RZGY01000001">
    <property type="protein sequence ID" value="RUQ86919.1"/>
    <property type="molecule type" value="Genomic_DNA"/>
</dbReference>
<gene>
    <name evidence="2" type="ORF">CLV49_2200</name>
    <name evidence="3" type="ORF">ELQ93_08215</name>
</gene>
<evidence type="ECO:0000313" key="2">
    <source>
        <dbReference type="EMBL" id="PSL38575.1"/>
    </source>
</evidence>
<reference evidence="3 5" key="2">
    <citation type="submission" date="2018-12" db="EMBL/GenBank/DDBJ databases">
        <authorList>
            <person name="hu s."/>
            <person name="Xu Y."/>
            <person name="Xu B."/>
            <person name="Li F."/>
        </authorList>
    </citation>
    <scope>NUCLEOTIDE SEQUENCE [LARGE SCALE GENOMIC DNA]</scope>
    <source>
        <strain evidence="3 5">KSW2-17</strain>
    </source>
</reference>
<reference evidence="2 4" key="1">
    <citation type="submission" date="2018-03" db="EMBL/GenBank/DDBJ databases">
        <title>Genomic Encyclopedia of Archaeal and Bacterial Type Strains, Phase II (KMG-II): from individual species to whole genera.</title>
        <authorList>
            <person name="Goeker M."/>
        </authorList>
    </citation>
    <scope>NUCLEOTIDE SEQUENCE [LARGE SCALE GENOMIC DNA]</scope>
    <source>
        <strain evidence="2 4">DSM 21548</strain>
    </source>
</reference>